<evidence type="ECO:0000256" key="2">
    <source>
        <dbReference type="ARBA" id="ARBA00022801"/>
    </source>
</evidence>
<dbReference type="Proteomes" id="UP001595420">
    <property type="component" value="Unassembled WGS sequence"/>
</dbReference>
<proteinExistence type="inferred from homology"/>
<dbReference type="RefSeq" id="WP_216836356.1">
    <property type="nucleotide sequence ID" value="NZ_JAFNJS010000002.1"/>
</dbReference>
<keyword evidence="3" id="KW-0732">Signal</keyword>
<dbReference type="PANTHER" id="PTHR43794">
    <property type="entry name" value="AMINOHYDROLASE SSNA-RELATED"/>
    <property type="match status" value="1"/>
</dbReference>
<reference evidence="6" key="1">
    <citation type="journal article" date="2019" name="Int. J. Syst. Evol. Microbiol.">
        <title>The Global Catalogue of Microorganisms (GCM) 10K type strain sequencing project: providing services to taxonomists for standard genome sequencing and annotation.</title>
        <authorList>
            <consortium name="The Broad Institute Genomics Platform"/>
            <consortium name="The Broad Institute Genome Sequencing Center for Infectious Disease"/>
            <person name="Wu L."/>
            <person name="Ma J."/>
        </authorList>
    </citation>
    <scope>NUCLEOTIDE SEQUENCE [LARGE SCALE GENOMIC DNA]</scope>
    <source>
        <strain evidence="6">CGMCC 1.16855</strain>
    </source>
</reference>
<evidence type="ECO:0000313" key="6">
    <source>
        <dbReference type="Proteomes" id="UP001595420"/>
    </source>
</evidence>
<comment type="caution">
    <text evidence="5">The sequence shown here is derived from an EMBL/GenBank/DDBJ whole genome shotgun (WGS) entry which is preliminary data.</text>
</comment>
<dbReference type="PROSITE" id="PS51318">
    <property type="entry name" value="TAT"/>
    <property type="match status" value="1"/>
</dbReference>
<keyword evidence="6" id="KW-1185">Reference proteome</keyword>
<dbReference type="EMBL" id="JBHRSB010000002">
    <property type="protein sequence ID" value="MFC3000319.1"/>
    <property type="molecule type" value="Genomic_DNA"/>
</dbReference>
<evidence type="ECO:0000256" key="3">
    <source>
        <dbReference type="SAM" id="SignalP"/>
    </source>
</evidence>
<protein>
    <submittedName>
        <fullName evidence="5">Amidohydrolase family protein</fullName>
    </submittedName>
</protein>
<feature type="chain" id="PRO_5045455481" evidence="3">
    <location>
        <begin position="34"/>
        <end position="486"/>
    </location>
</feature>
<organism evidence="5 6">
    <name type="scientific">Falsiroseomonas tokyonensis</name>
    <dbReference type="NCBI Taxonomy" id="430521"/>
    <lineage>
        <taxon>Bacteria</taxon>
        <taxon>Pseudomonadati</taxon>
        <taxon>Pseudomonadota</taxon>
        <taxon>Alphaproteobacteria</taxon>
        <taxon>Acetobacterales</taxon>
        <taxon>Roseomonadaceae</taxon>
        <taxon>Falsiroseomonas</taxon>
    </lineage>
</organism>
<evidence type="ECO:0000313" key="5">
    <source>
        <dbReference type="EMBL" id="MFC3000319.1"/>
    </source>
</evidence>
<keyword evidence="2" id="KW-0378">Hydrolase</keyword>
<dbReference type="PANTHER" id="PTHR43794:SF11">
    <property type="entry name" value="AMIDOHYDROLASE-RELATED DOMAIN-CONTAINING PROTEIN"/>
    <property type="match status" value="1"/>
</dbReference>
<dbReference type="InterPro" id="IPR006680">
    <property type="entry name" value="Amidohydro-rel"/>
</dbReference>
<dbReference type="Pfam" id="PF01979">
    <property type="entry name" value="Amidohydro_1"/>
    <property type="match status" value="1"/>
</dbReference>
<feature type="domain" description="Amidohydrolase-related" evidence="4">
    <location>
        <begin position="95"/>
        <end position="454"/>
    </location>
</feature>
<dbReference type="InterPro" id="IPR050287">
    <property type="entry name" value="MTA/SAH_deaminase"/>
</dbReference>
<dbReference type="InterPro" id="IPR006311">
    <property type="entry name" value="TAT_signal"/>
</dbReference>
<comment type="similarity">
    <text evidence="1">Belongs to the metallo-dependent hydrolases superfamily. ATZ/TRZ family.</text>
</comment>
<feature type="signal peptide" evidence="3">
    <location>
        <begin position="1"/>
        <end position="33"/>
    </location>
</feature>
<name>A0ABV7BT82_9PROT</name>
<gene>
    <name evidence="5" type="ORF">ACFOD3_10470</name>
</gene>
<accession>A0ABV7BT82</accession>
<evidence type="ECO:0000259" key="4">
    <source>
        <dbReference type="Pfam" id="PF01979"/>
    </source>
</evidence>
<evidence type="ECO:0000256" key="1">
    <source>
        <dbReference type="ARBA" id="ARBA00006745"/>
    </source>
</evidence>
<sequence>MNKTEGSGLGRRSLLAAGAAAPLLASLARPAAAQAPAPAAGQPILVRGAFVLSMDPAIGDLPQGDILVQDGVIRAIAASIPAPEGALVIEGAGRIALPGMVNGHIHLAQSMQRGLSTEHSFGGYFQTIVLRHSNRMTPADVQLADHAGGLEQIAAGVTTVMDWSRETMSPDHADAALAGLDAAGIRGVLAYTAPPIPQGGDAAALGGRMIAHARSLLAARAEGLVRIWTCLQGPDFTPLAPALADMKRLAELGVPIAIHTGAGIYPNRKTRLLAQLDAEGLLNERLQIVHANTHEADEYKLAADRGVMLCSTPEVEMRMGHGHPAMFKAAAAGMKVSVGTDIPSMVGGGLLPQLRVAMAAELHRINAAALAAGQGVPATPPVTARQMLEFATIGGARGLGLDRVTGSLTPGKRADLLLVRADQPLTAPRSDPAGLVLLQAGAGEIETVMVDGRLRKRDGRLTDPGAAAVLARLQSRAEEMAAAAAR</sequence>